<proteinExistence type="predicted"/>
<sequence>MKRFGPAPISVREVRIFPEHIGPDEPLVPEFRDHRDAHVPWRLGAWLDDLGRHHRLLLYVAT</sequence>
<dbReference type="RefSeq" id="WP_387408426.1">
    <property type="nucleotide sequence ID" value="NZ_JBIASD010000001.1"/>
</dbReference>
<comment type="caution">
    <text evidence="1">The sequence shown here is derived from an EMBL/GenBank/DDBJ whole genome shotgun (WGS) entry which is preliminary data.</text>
</comment>
<name>A0ABW6SHD4_9ACTN</name>
<dbReference type="EMBL" id="JBIASD010000001">
    <property type="protein sequence ID" value="MFF3664308.1"/>
    <property type="molecule type" value="Genomic_DNA"/>
</dbReference>
<dbReference type="Proteomes" id="UP001602013">
    <property type="component" value="Unassembled WGS sequence"/>
</dbReference>
<evidence type="ECO:0000313" key="1">
    <source>
        <dbReference type="EMBL" id="MFF3664308.1"/>
    </source>
</evidence>
<gene>
    <name evidence="1" type="ORF">ACFYXI_01850</name>
</gene>
<organism evidence="1 2">
    <name type="scientific">Microtetraspora malaysiensis</name>
    <dbReference type="NCBI Taxonomy" id="161358"/>
    <lineage>
        <taxon>Bacteria</taxon>
        <taxon>Bacillati</taxon>
        <taxon>Actinomycetota</taxon>
        <taxon>Actinomycetes</taxon>
        <taxon>Streptosporangiales</taxon>
        <taxon>Streptosporangiaceae</taxon>
        <taxon>Microtetraspora</taxon>
    </lineage>
</organism>
<keyword evidence="2" id="KW-1185">Reference proteome</keyword>
<protein>
    <submittedName>
        <fullName evidence="1">Uncharacterized protein</fullName>
    </submittedName>
</protein>
<evidence type="ECO:0000313" key="2">
    <source>
        <dbReference type="Proteomes" id="UP001602013"/>
    </source>
</evidence>
<reference evidence="1 2" key="1">
    <citation type="submission" date="2024-10" db="EMBL/GenBank/DDBJ databases">
        <title>The Natural Products Discovery Center: Release of the First 8490 Sequenced Strains for Exploring Actinobacteria Biosynthetic Diversity.</title>
        <authorList>
            <person name="Kalkreuter E."/>
            <person name="Kautsar S.A."/>
            <person name="Yang D."/>
            <person name="Bader C.D."/>
            <person name="Teijaro C.N."/>
            <person name="Fluegel L."/>
            <person name="Davis C.M."/>
            <person name="Simpson J.R."/>
            <person name="Lauterbach L."/>
            <person name="Steele A.D."/>
            <person name="Gui C."/>
            <person name="Meng S."/>
            <person name="Li G."/>
            <person name="Viehrig K."/>
            <person name="Ye F."/>
            <person name="Su P."/>
            <person name="Kiefer A.F."/>
            <person name="Nichols A."/>
            <person name="Cepeda A.J."/>
            <person name="Yan W."/>
            <person name="Fan B."/>
            <person name="Jiang Y."/>
            <person name="Adhikari A."/>
            <person name="Zheng C.-J."/>
            <person name="Schuster L."/>
            <person name="Cowan T.M."/>
            <person name="Smanski M.J."/>
            <person name="Chevrette M.G."/>
            <person name="De Carvalho L.P.S."/>
            <person name="Shen B."/>
        </authorList>
    </citation>
    <scope>NUCLEOTIDE SEQUENCE [LARGE SCALE GENOMIC DNA]</scope>
    <source>
        <strain evidence="1 2">NPDC002173</strain>
    </source>
</reference>
<accession>A0ABW6SHD4</accession>